<dbReference type="PROSITE" id="PS00705">
    <property type="entry name" value="PROK_CO2_ANHYDRASE_2"/>
    <property type="match status" value="1"/>
</dbReference>
<comment type="cofactor">
    <cofactor evidence="6">
        <name>Zn(2+)</name>
        <dbReference type="ChEBI" id="CHEBI:29105"/>
    </cofactor>
    <text evidence="6">Binds 1 zinc ion per subunit.</text>
</comment>
<dbReference type="PANTHER" id="PTHR11002">
    <property type="entry name" value="CARBONIC ANHYDRASE"/>
    <property type="match status" value="1"/>
</dbReference>
<keyword evidence="3 6" id="KW-0862">Zinc</keyword>
<evidence type="ECO:0000256" key="1">
    <source>
        <dbReference type="ARBA" id="ARBA00006217"/>
    </source>
</evidence>
<dbReference type="InterPro" id="IPR001765">
    <property type="entry name" value="Carbonic_anhydrase"/>
</dbReference>
<accession>A0A074KXS1</accession>
<evidence type="ECO:0000256" key="7">
    <source>
        <dbReference type="RuleBase" id="RU003956"/>
    </source>
</evidence>
<feature type="binding site" evidence="6">
    <location>
        <position position="84"/>
    </location>
    <ligand>
        <name>Zn(2+)</name>
        <dbReference type="ChEBI" id="CHEBI:29105"/>
    </ligand>
</feature>
<gene>
    <name evidence="8" type="ORF">EL17_16830</name>
</gene>
<keyword evidence="9" id="KW-1185">Reference proteome</keyword>
<evidence type="ECO:0000313" key="8">
    <source>
        <dbReference type="EMBL" id="KEO72408.1"/>
    </source>
</evidence>
<protein>
    <recommendedName>
        <fullName evidence="2 7">Carbonic anhydrase</fullName>
        <ecNumber evidence="2 7">4.2.1.1</ecNumber>
    </recommendedName>
    <alternativeName>
        <fullName evidence="7">Carbonate dehydratase</fullName>
    </alternativeName>
</protein>
<evidence type="ECO:0000256" key="4">
    <source>
        <dbReference type="ARBA" id="ARBA00023239"/>
    </source>
</evidence>
<dbReference type="STRING" id="1048983.EL17_16830"/>
<dbReference type="OrthoDB" id="9797527at2"/>
<dbReference type="EC" id="4.2.1.1" evidence="2 7"/>
<dbReference type="SMART" id="SM00947">
    <property type="entry name" value="Pro_CA"/>
    <property type="match status" value="1"/>
</dbReference>
<keyword evidence="4 7" id="KW-0456">Lyase</keyword>
<dbReference type="eggNOG" id="COG0288">
    <property type="taxonomic scope" value="Bacteria"/>
</dbReference>
<sequence length="250" mass="27544">MAQDASNQKRIDNLEEGDDLEAWKKANYIVDRDSAYANPYYALQKLKGGNKRFIENRSIYPRQEREAIYSLAKGQTPFATIIGCSDSRVTSEILFDQGFGDLFISRTAGQVTAQSSYGTMEYAILELGTKLIVVLGHSKCGAVQAAIKLPDNPPGHVVTLINAIKDAARTAQAVEGSEEDKLEGAVRKNVVNQVNHLRDLEPVLSRKYQSGEILIVGAVYDLSLGEVVFLEETLQDLPNTSYSKENITGR</sequence>
<evidence type="ECO:0000256" key="2">
    <source>
        <dbReference type="ARBA" id="ARBA00012925"/>
    </source>
</evidence>
<comment type="caution">
    <text evidence="8">The sequence shown here is derived from an EMBL/GenBank/DDBJ whole genome shotgun (WGS) entry which is preliminary data.</text>
</comment>
<dbReference type="Pfam" id="PF00484">
    <property type="entry name" value="Pro_CA"/>
    <property type="match status" value="1"/>
</dbReference>
<evidence type="ECO:0000256" key="6">
    <source>
        <dbReference type="PIRSR" id="PIRSR601765-1"/>
    </source>
</evidence>
<dbReference type="SUPFAM" id="SSF53056">
    <property type="entry name" value="beta-carbonic anhydrase, cab"/>
    <property type="match status" value="1"/>
</dbReference>
<dbReference type="GO" id="GO:0015976">
    <property type="term" value="P:carbon utilization"/>
    <property type="evidence" value="ECO:0007669"/>
    <property type="project" value="InterPro"/>
</dbReference>
<reference evidence="8 9" key="1">
    <citation type="submission" date="2014-04" db="EMBL/GenBank/DDBJ databases">
        <title>Characterization and application of a salt tolerant electro-active bacterium.</title>
        <authorList>
            <person name="Yang L."/>
            <person name="Wei S."/>
            <person name="Tay Q.X.M."/>
        </authorList>
    </citation>
    <scope>NUCLEOTIDE SEQUENCE [LARGE SCALE GENOMIC DNA]</scope>
    <source>
        <strain evidence="8 9">LY1</strain>
    </source>
</reference>
<comment type="similarity">
    <text evidence="1 7">Belongs to the beta-class carbonic anhydrase family.</text>
</comment>
<comment type="catalytic activity">
    <reaction evidence="5 7">
        <text>hydrogencarbonate + H(+) = CO2 + H2O</text>
        <dbReference type="Rhea" id="RHEA:10748"/>
        <dbReference type="ChEBI" id="CHEBI:15377"/>
        <dbReference type="ChEBI" id="CHEBI:15378"/>
        <dbReference type="ChEBI" id="CHEBI:16526"/>
        <dbReference type="ChEBI" id="CHEBI:17544"/>
        <dbReference type="EC" id="4.2.1.1"/>
    </reaction>
</comment>
<evidence type="ECO:0000256" key="3">
    <source>
        <dbReference type="ARBA" id="ARBA00022833"/>
    </source>
</evidence>
<dbReference type="GO" id="GO:0004089">
    <property type="term" value="F:carbonate dehydratase activity"/>
    <property type="evidence" value="ECO:0007669"/>
    <property type="project" value="UniProtKB-UniRule"/>
</dbReference>
<feature type="binding site" evidence="6">
    <location>
        <position position="86"/>
    </location>
    <ligand>
        <name>Zn(2+)</name>
        <dbReference type="ChEBI" id="CHEBI:29105"/>
    </ligand>
</feature>
<organism evidence="8 9">
    <name type="scientific">Anditalea andensis</name>
    <dbReference type="NCBI Taxonomy" id="1048983"/>
    <lineage>
        <taxon>Bacteria</taxon>
        <taxon>Pseudomonadati</taxon>
        <taxon>Bacteroidota</taxon>
        <taxon>Cytophagia</taxon>
        <taxon>Cytophagales</taxon>
        <taxon>Cytophagaceae</taxon>
        <taxon>Anditalea</taxon>
    </lineage>
</organism>
<dbReference type="CDD" id="cd03378">
    <property type="entry name" value="beta_CA_cladeC"/>
    <property type="match status" value="1"/>
</dbReference>
<dbReference type="Gene3D" id="3.40.1050.10">
    <property type="entry name" value="Carbonic anhydrase"/>
    <property type="match status" value="1"/>
</dbReference>
<dbReference type="AlphaFoldDB" id="A0A074KXS1"/>
<dbReference type="PANTHER" id="PTHR11002:SF79">
    <property type="entry name" value="CARBONIC ANHYDRASE 2"/>
    <property type="match status" value="1"/>
</dbReference>
<feature type="binding site" evidence="6">
    <location>
        <position position="137"/>
    </location>
    <ligand>
        <name>Zn(2+)</name>
        <dbReference type="ChEBI" id="CHEBI:29105"/>
    </ligand>
</feature>
<evidence type="ECO:0000313" key="9">
    <source>
        <dbReference type="Proteomes" id="UP000027821"/>
    </source>
</evidence>
<keyword evidence="6" id="KW-0479">Metal-binding</keyword>
<dbReference type="GO" id="GO:0008270">
    <property type="term" value="F:zinc ion binding"/>
    <property type="evidence" value="ECO:0007669"/>
    <property type="project" value="UniProtKB-UniRule"/>
</dbReference>
<dbReference type="InterPro" id="IPR036874">
    <property type="entry name" value="Carbonic_anhydrase_sf"/>
</dbReference>
<dbReference type="EMBL" id="JMIH01000024">
    <property type="protein sequence ID" value="KEO72408.1"/>
    <property type="molecule type" value="Genomic_DNA"/>
</dbReference>
<proteinExistence type="inferred from homology"/>
<evidence type="ECO:0000256" key="5">
    <source>
        <dbReference type="ARBA" id="ARBA00048348"/>
    </source>
</evidence>
<name>A0A074KXS1_9BACT</name>
<dbReference type="Proteomes" id="UP000027821">
    <property type="component" value="Unassembled WGS sequence"/>
</dbReference>
<feature type="binding site" evidence="6">
    <location>
        <position position="140"/>
    </location>
    <ligand>
        <name>Zn(2+)</name>
        <dbReference type="ChEBI" id="CHEBI:29105"/>
    </ligand>
</feature>
<dbReference type="InterPro" id="IPR015892">
    <property type="entry name" value="Carbonic_anhydrase_CS"/>
</dbReference>
<comment type="function">
    <text evidence="7">Reversible hydration of carbon dioxide.</text>
</comment>